<dbReference type="InterPro" id="IPR040131">
    <property type="entry name" value="MnmG_N"/>
</dbReference>
<dbReference type="EMBL" id="CAADRM010000119">
    <property type="protein sequence ID" value="VFU16429.1"/>
    <property type="molecule type" value="Genomic_DNA"/>
</dbReference>
<dbReference type="SUPFAM" id="SSF51905">
    <property type="entry name" value="FAD/NAD(P)-binding domain"/>
    <property type="match status" value="1"/>
</dbReference>
<dbReference type="Gene3D" id="1.10.10.1800">
    <property type="entry name" value="tRNA uridine 5-carboxymethylaminomethyl modification enzyme MnmG/GidA"/>
    <property type="match status" value="1"/>
</dbReference>
<dbReference type="FunFam" id="3.50.50.60:FF:000002">
    <property type="entry name" value="tRNA uridine 5-carboxymethylaminomethyl modification enzyme MnmG"/>
    <property type="match status" value="1"/>
</dbReference>
<sequence length="616" mass="67527">MEKFDIVIIGAGHAGAEAAYAASKFGLETALFTLNMDTVGRMPCSPSIGGLAKSHLVKEIDALGGIMAEAADETAIQYRVLNTRKGPAVRATRTQNDRRLYEAAVKSRLERSGVHLRQARIDSIVVEGSRVRGVVDHLGAFIGAGAVIVAAGTFLSGTIHVGDKRIPAGRAGEEGAYELAQSLKILGLASGRHKTGTPPRLHRDSIDLSALDRQDPMEGCMPFAFESKGSSLPQLPCYLARTTPKTHETIRNNIRFSALYSGAITGTPARYCPSLEDKVMRFGDRQGHQVIIEPEGLSTREVYASGLGNSLPVDIQWEVVRSVPGLEKAEIIRPAYAIEYEYILPTQLTRTLETKCVEGLYLAGQVNGTSGYEEAAAQGLAAAVNACRKLRGEAPFILDRSQAYIAVMIDDLVTRGTSEPYRMFTSRAEYRLMLRETNALLRLTDTAYGLGLVSRERRARVQEIVSEMRDLEAHLERTSVVIPRDMPHIRPSREAQSERVNLRHLLKRPEVSMEDLKLRGLVPPHISPLSGMEVEVQIKYEGYIARQQGDIRQLQELERVKIPAGLSYKDIPGLSNELKSRLEKIRPQTLGQAALLEGMTPAGLKAIRIGIRAPGP</sequence>
<evidence type="ECO:0000256" key="1">
    <source>
        <dbReference type="ARBA" id="ARBA00001974"/>
    </source>
</evidence>
<evidence type="ECO:0000256" key="4">
    <source>
        <dbReference type="ARBA" id="ARBA00022827"/>
    </source>
</evidence>
<dbReference type="InterPro" id="IPR036188">
    <property type="entry name" value="FAD/NAD-bd_sf"/>
</dbReference>
<dbReference type="InterPro" id="IPR044920">
    <property type="entry name" value="MnmG_C_subdom_sf"/>
</dbReference>
<dbReference type="Pfam" id="PF01134">
    <property type="entry name" value="GIDA"/>
    <property type="match status" value="1"/>
</dbReference>
<dbReference type="GO" id="GO:0005829">
    <property type="term" value="C:cytosol"/>
    <property type="evidence" value="ECO:0007669"/>
    <property type="project" value="TreeGrafter"/>
</dbReference>
<dbReference type="InterPro" id="IPR026904">
    <property type="entry name" value="MnmG_C"/>
</dbReference>
<dbReference type="Pfam" id="PF21680">
    <property type="entry name" value="GIDA_C_1st"/>
    <property type="match status" value="1"/>
</dbReference>
<dbReference type="PRINTS" id="PR00411">
    <property type="entry name" value="PNDRDTASEI"/>
</dbReference>
<dbReference type="Pfam" id="PF13932">
    <property type="entry name" value="SAM_GIDA_C"/>
    <property type="match status" value="1"/>
</dbReference>
<comment type="similarity">
    <text evidence="2">Belongs to the MnmG family.</text>
</comment>
<dbReference type="Gene3D" id="1.10.150.570">
    <property type="entry name" value="GidA associated domain, C-terminal subdomain"/>
    <property type="match status" value="1"/>
</dbReference>
<dbReference type="GO" id="GO:0050660">
    <property type="term" value="F:flavin adenine dinucleotide binding"/>
    <property type="evidence" value="ECO:0007669"/>
    <property type="project" value="InterPro"/>
</dbReference>
<dbReference type="NCBIfam" id="TIGR00136">
    <property type="entry name" value="mnmG_gidA"/>
    <property type="match status" value="1"/>
</dbReference>
<dbReference type="PANTHER" id="PTHR11806:SF0">
    <property type="entry name" value="PROTEIN MTO1 HOMOLOG, MITOCHONDRIAL"/>
    <property type="match status" value="1"/>
</dbReference>
<organism evidence="6">
    <name type="scientific">anaerobic digester metagenome</name>
    <dbReference type="NCBI Taxonomy" id="1263854"/>
    <lineage>
        <taxon>unclassified sequences</taxon>
        <taxon>metagenomes</taxon>
        <taxon>ecological metagenomes</taxon>
    </lineage>
</organism>
<dbReference type="InterPro" id="IPR004416">
    <property type="entry name" value="MnmG"/>
</dbReference>
<dbReference type="InterPro" id="IPR049312">
    <property type="entry name" value="GIDA_C_N"/>
</dbReference>
<feature type="domain" description="tRNA uridine 5-carboxymethylaminomethyl modification enzyme C-terminal subdomain" evidence="5">
    <location>
        <begin position="538"/>
        <end position="609"/>
    </location>
</feature>
<comment type="cofactor">
    <cofactor evidence="1">
        <name>FAD</name>
        <dbReference type="ChEBI" id="CHEBI:57692"/>
    </cofactor>
</comment>
<dbReference type="InterPro" id="IPR002218">
    <property type="entry name" value="MnmG-rel"/>
</dbReference>
<dbReference type="InterPro" id="IPR047001">
    <property type="entry name" value="MnmG_C_subdom"/>
</dbReference>
<dbReference type="AlphaFoldDB" id="A0A485M4W5"/>
<evidence type="ECO:0000259" key="5">
    <source>
        <dbReference type="SMART" id="SM01228"/>
    </source>
</evidence>
<evidence type="ECO:0000256" key="2">
    <source>
        <dbReference type="ARBA" id="ARBA00007653"/>
    </source>
</evidence>
<protein>
    <submittedName>
        <fullName evidence="6">tRNA uridine 5-carboxymethylaminomethyl modification enzyme MnmG</fullName>
    </submittedName>
</protein>
<keyword evidence="3" id="KW-0285">Flavoprotein</keyword>
<dbReference type="PROSITE" id="PS01281">
    <property type="entry name" value="GIDA_2"/>
    <property type="match status" value="1"/>
</dbReference>
<gene>
    <name evidence="6" type="primary">mnmG</name>
    <name evidence="6" type="ORF">SCFA_540040</name>
</gene>
<evidence type="ECO:0000256" key="3">
    <source>
        <dbReference type="ARBA" id="ARBA00022630"/>
    </source>
</evidence>
<dbReference type="Gene3D" id="3.50.50.60">
    <property type="entry name" value="FAD/NAD(P)-binding domain"/>
    <property type="match status" value="2"/>
</dbReference>
<accession>A0A485M4W5</accession>
<dbReference type="PANTHER" id="PTHR11806">
    <property type="entry name" value="GLUCOSE INHIBITED DIVISION PROTEIN A"/>
    <property type="match status" value="1"/>
</dbReference>
<name>A0A485M4W5_9ZZZZ</name>
<evidence type="ECO:0000313" key="6">
    <source>
        <dbReference type="EMBL" id="VFU16429.1"/>
    </source>
</evidence>
<dbReference type="HAMAP" id="MF_00129">
    <property type="entry name" value="MnmG_GidA"/>
    <property type="match status" value="1"/>
</dbReference>
<dbReference type="GO" id="GO:0030488">
    <property type="term" value="P:tRNA methylation"/>
    <property type="evidence" value="ECO:0007669"/>
    <property type="project" value="TreeGrafter"/>
</dbReference>
<dbReference type="GO" id="GO:0002098">
    <property type="term" value="P:tRNA wobble uridine modification"/>
    <property type="evidence" value="ECO:0007669"/>
    <property type="project" value="InterPro"/>
</dbReference>
<keyword evidence="4" id="KW-0274">FAD</keyword>
<proteinExistence type="inferred from homology"/>
<dbReference type="InterPro" id="IPR020595">
    <property type="entry name" value="MnmG-rel_CS"/>
</dbReference>
<reference evidence="6" key="1">
    <citation type="submission" date="2019-03" db="EMBL/GenBank/DDBJ databases">
        <authorList>
            <person name="Hao L."/>
        </authorList>
    </citation>
    <scope>NUCLEOTIDE SEQUENCE</scope>
</reference>
<dbReference type="SMART" id="SM01228">
    <property type="entry name" value="GIDA_assoc_3"/>
    <property type="match status" value="1"/>
</dbReference>